<name>A0A1G9W9F7_9BACI</name>
<evidence type="ECO:0000256" key="1">
    <source>
        <dbReference type="ARBA" id="ARBA00004651"/>
    </source>
</evidence>
<organism evidence="8 9">
    <name type="scientific">Sediminibacillus halophilus</name>
    <dbReference type="NCBI Taxonomy" id="482461"/>
    <lineage>
        <taxon>Bacteria</taxon>
        <taxon>Bacillati</taxon>
        <taxon>Bacillota</taxon>
        <taxon>Bacilli</taxon>
        <taxon>Bacillales</taxon>
        <taxon>Bacillaceae</taxon>
        <taxon>Sediminibacillus</taxon>
    </lineage>
</organism>
<feature type="transmembrane region" description="Helical" evidence="6">
    <location>
        <begin position="137"/>
        <end position="158"/>
    </location>
</feature>
<evidence type="ECO:0000256" key="5">
    <source>
        <dbReference type="ARBA" id="ARBA00023136"/>
    </source>
</evidence>
<dbReference type="OrthoDB" id="9814001at2"/>
<gene>
    <name evidence="8" type="ORF">SAMN05216244_3473</name>
</gene>
<feature type="domain" description="Major facilitator superfamily (MFS) profile" evidence="7">
    <location>
        <begin position="11"/>
        <end position="388"/>
    </location>
</feature>
<feature type="transmembrane region" description="Helical" evidence="6">
    <location>
        <begin position="12"/>
        <end position="36"/>
    </location>
</feature>
<dbReference type="RefSeq" id="WP_074600513.1">
    <property type="nucleotide sequence ID" value="NZ_FNHF01000005.1"/>
</dbReference>
<feature type="transmembrane region" description="Helical" evidence="6">
    <location>
        <begin position="164"/>
        <end position="190"/>
    </location>
</feature>
<keyword evidence="4 6" id="KW-1133">Transmembrane helix</keyword>
<feature type="transmembrane region" description="Helical" evidence="6">
    <location>
        <begin position="242"/>
        <end position="260"/>
    </location>
</feature>
<dbReference type="CDD" id="cd17489">
    <property type="entry name" value="MFS_YfcJ_like"/>
    <property type="match status" value="1"/>
</dbReference>
<dbReference type="InterPro" id="IPR005829">
    <property type="entry name" value="Sugar_transporter_CS"/>
</dbReference>
<keyword evidence="3 6" id="KW-0812">Transmembrane</keyword>
<dbReference type="PANTHER" id="PTHR23531:SF1">
    <property type="entry name" value="QUINOLENE RESISTANCE PROTEIN NORA"/>
    <property type="match status" value="1"/>
</dbReference>
<protein>
    <submittedName>
        <fullName evidence="8">Predicted arabinose efflux permease, MFS family</fullName>
    </submittedName>
</protein>
<dbReference type="GO" id="GO:0005886">
    <property type="term" value="C:plasma membrane"/>
    <property type="evidence" value="ECO:0007669"/>
    <property type="project" value="UniProtKB-SubCell"/>
</dbReference>
<evidence type="ECO:0000256" key="4">
    <source>
        <dbReference type="ARBA" id="ARBA00022989"/>
    </source>
</evidence>
<dbReference type="InterPro" id="IPR020846">
    <property type="entry name" value="MFS_dom"/>
</dbReference>
<keyword evidence="2" id="KW-0813">Transport</keyword>
<dbReference type="Pfam" id="PF07690">
    <property type="entry name" value="MFS_1"/>
    <property type="match status" value="2"/>
</dbReference>
<dbReference type="PROSITE" id="PS00217">
    <property type="entry name" value="SUGAR_TRANSPORT_2"/>
    <property type="match status" value="1"/>
</dbReference>
<dbReference type="Proteomes" id="UP000182347">
    <property type="component" value="Unassembled WGS sequence"/>
</dbReference>
<dbReference type="AlphaFoldDB" id="A0A1G9W9F7"/>
<dbReference type="InterPro" id="IPR011701">
    <property type="entry name" value="MFS"/>
</dbReference>
<keyword evidence="9" id="KW-1185">Reference proteome</keyword>
<proteinExistence type="predicted"/>
<evidence type="ECO:0000313" key="9">
    <source>
        <dbReference type="Proteomes" id="UP000182347"/>
    </source>
</evidence>
<evidence type="ECO:0000256" key="3">
    <source>
        <dbReference type="ARBA" id="ARBA00022692"/>
    </source>
</evidence>
<evidence type="ECO:0000259" key="7">
    <source>
        <dbReference type="PROSITE" id="PS50850"/>
    </source>
</evidence>
<dbReference type="PROSITE" id="PS50850">
    <property type="entry name" value="MFS"/>
    <property type="match status" value="1"/>
</dbReference>
<evidence type="ECO:0000256" key="2">
    <source>
        <dbReference type="ARBA" id="ARBA00022448"/>
    </source>
</evidence>
<feature type="transmembrane region" description="Helical" evidence="6">
    <location>
        <begin position="272"/>
        <end position="291"/>
    </location>
</feature>
<accession>A0A1G9W9F7</accession>
<dbReference type="GO" id="GO:0022857">
    <property type="term" value="F:transmembrane transporter activity"/>
    <property type="evidence" value="ECO:0007669"/>
    <property type="project" value="InterPro"/>
</dbReference>
<dbReference type="Gene3D" id="1.20.1250.20">
    <property type="entry name" value="MFS general substrate transporter like domains"/>
    <property type="match status" value="2"/>
</dbReference>
<dbReference type="SUPFAM" id="SSF103473">
    <property type="entry name" value="MFS general substrate transporter"/>
    <property type="match status" value="1"/>
</dbReference>
<evidence type="ECO:0000313" key="8">
    <source>
        <dbReference type="EMBL" id="SDM80903.1"/>
    </source>
</evidence>
<dbReference type="EMBL" id="FNHF01000005">
    <property type="protein sequence ID" value="SDM80903.1"/>
    <property type="molecule type" value="Genomic_DNA"/>
</dbReference>
<feature type="transmembrane region" description="Helical" evidence="6">
    <location>
        <begin position="107"/>
        <end position="125"/>
    </location>
</feature>
<feature type="transmembrane region" description="Helical" evidence="6">
    <location>
        <begin position="297"/>
        <end position="316"/>
    </location>
</feature>
<dbReference type="InterPro" id="IPR052714">
    <property type="entry name" value="MFS_Exporter"/>
</dbReference>
<dbReference type="InterPro" id="IPR036259">
    <property type="entry name" value="MFS_trans_sf"/>
</dbReference>
<keyword evidence="5 6" id="KW-0472">Membrane</keyword>
<feature type="transmembrane region" description="Helical" evidence="6">
    <location>
        <begin position="337"/>
        <end position="359"/>
    </location>
</feature>
<feature type="transmembrane region" description="Helical" evidence="6">
    <location>
        <begin position="78"/>
        <end position="95"/>
    </location>
</feature>
<dbReference type="STRING" id="482461.SAMN05216244_3473"/>
<sequence length="406" mass="44207">MNTKAKLWTKDFTIVSSANFFLYLVFYLLLVTMAVYAVEQFGVSESQAGLVTGVFIIGTLIGRLFLGRMITKIGNKKMLYAGLIFFILTSALYFIDTGITFLLITRLLHGVALGMASTATGTIIAEVIPEERKGEGIGFYSMSITLATAIGPFIGLYMSEHTSFQTIFGFCLALSIISFLIALFVHVPVVKKPMKTKEKAGFTLSHFIEPRALPIALVVLLLSLGYSSVLSFINFYAIEIDLVQVASLFFVVYAVAILVSRPFTGRLMDVKGANWVMYPTFALFAAGLLLLSTAGNSFILLLAGALIGLGFGNMQSTTQAIAVKVTPTHRIGLATSTYYIALDAGLGFGPYVLGLIIPLSGYRNLYIMMGLLVIVTTAIYYFMHGKKERSLLMEMNPMEAGNSKAN</sequence>
<dbReference type="PANTHER" id="PTHR23531">
    <property type="entry name" value="QUINOLENE RESISTANCE PROTEIN NORA"/>
    <property type="match status" value="1"/>
</dbReference>
<feature type="transmembrane region" description="Helical" evidence="6">
    <location>
        <begin position="211"/>
        <end position="236"/>
    </location>
</feature>
<feature type="transmembrane region" description="Helical" evidence="6">
    <location>
        <begin position="365"/>
        <end position="383"/>
    </location>
</feature>
<reference evidence="9" key="1">
    <citation type="submission" date="2016-10" db="EMBL/GenBank/DDBJ databases">
        <authorList>
            <person name="Varghese N."/>
            <person name="Submissions S."/>
        </authorList>
    </citation>
    <scope>NUCLEOTIDE SEQUENCE [LARGE SCALE GENOMIC DNA]</scope>
    <source>
        <strain evidence="9">CGMCC 1.6199</strain>
    </source>
</reference>
<comment type="subcellular location">
    <subcellularLocation>
        <location evidence="1">Cell membrane</location>
        <topology evidence="1">Multi-pass membrane protein</topology>
    </subcellularLocation>
</comment>
<feature type="transmembrane region" description="Helical" evidence="6">
    <location>
        <begin position="48"/>
        <end position="66"/>
    </location>
</feature>
<evidence type="ECO:0000256" key="6">
    <source>
        <dbReference type="SAM" id="Phobius"/>
    </source>
</evidence>